<evidence type="ECO:0000313" key="2">
    <source>
        <dbReference type="Proteomes" id="UP000823913"/>
    </source>
</evidence>
<accession>A0A9D1E654</accession>
<dbReference type="AlphaFoldDB" id="A0A9D1E654"/>
<reference evidence="1" key="1">
    <citation type="submission" date="2020-10" db="EMBL/GenBank/DDBJ databases">
        <authorList>
            <person name="Gilroy R."/>
        </authorList>
    </citation>
    <scope>NUCLEOTIDE SEQUENCE</scope>
    <source>
        <strain evidence="1">ChiW16-3235</strain>
    </source>
</reference>
<organism evidence="1 2">
    <name type="scientific">Candidatus Coproplasma avicola</name>
    <dbReference type="NCBI Taxonomy" id="2840744"/>
    <lineage>
        <taxon>Bacteria</taxon>
        <taxon>Bacillati</taxon>
        <taxon>Bacillota</taxon>
        <taxon>Clostridia</taxon>
        <taxon>Eubacteriales</taxon>
        <taxon>Candidatus Coproplasma</taxon>
    </lineage>
</organism>
<comment type="caution">
    <text evidence="1">The sequence shown here is derived from an EMBL/GenBank/DDBJ whole genome shotgun (WGS) entry which is preliminary data.</text>
</comment>
<name>A0A9D1E654_9FIRM</name>
<reference evidence="1" key="2">
    <citation type="journal article" date="2021" name="PeerJ">
        <title>Extensive microbial diversity within the chicken gut microbiome revealed by metagenomics and culture.</title>
        <authorList>
            <person name="Gilroy R."/>
            <person name="Ravi A."/>
            <person name="Getino M."/>
            <person name="Pursley I."/>
            <person name="Horton D.L."/>
            <person name="Alikhan N.F."/>
            <person name="Baker D."/>
            <person name="Gharbi K."/>
            <person name="Hall N."/>
            <person name="Watson M."/>
            <person name="Adriaenssens E.M."/>
            <person name="Foster-Nyarko E."/>
            <person name="Jarju S."/>
            <person name="Secka A."/>
            <person name="Antonio M."/>
            <person name="Oren A."/>
            <person name="Chaudhuri R.R."/>
            <person name="La Ragione R."/>
            <person name="Hildebrand F."/>
            <person name="Pallen M.J."/>
        </authorList>
    </citation>
    <scope>NUCLEOTIDE SEQUENCE</scope>
    <source>
        <strain evidence="1">ChiW16-3235</strain>
    </source>
</reference>
<dbReference type="EMBL" id="DVHK01000061">
    <property type="protein sequence ID" value="HIR66924.1"/>
    <property type="molecule type" value="Genomic_DNA"/>
</dbReference>
<proteinExistence type="predicted"/>
<dbReference type="Proteomes" id="UP000823913">
    <property type="component" value="Unassembled WGS sequence"/>
</dbReference>
<evidence type="ECO:0000313" key="1">
    <source>
        <dbReference type="EMBL" id="HIR66924.1"/>
    </source>
</evidence>
<sequence>MIKPQTSSLSYTRAVISLKSQTVAQTRLSQSDGIAEVLAVCPQVSLLNCEVSSGRVNYSGKIIFTVVYSDDEGKLCRMQKGAEFSHYCDDDCLAPAQTALCALSCERVSTRRDGSAIIISAVVSAAIDVFAPAERTFVTACDGAYLKTQTKEFFSFITFSGECEVEDDFDADGVDDILVPSACALVTSAECGTGEVEVSGEISLSLLAMRRTFPASLERVIPFKCSVPCDDSFSGALPFARAEVRDMNVNATVDDERGKCRVQFSCTLAVAGYFGQRTEQTVAVDAFSCTNALSCAGAEESAKVVAERKLFSERISSPAAAKAKLDFTCRFLAVALPAAEYEYSPQSGAAEGSVTAVLLYEQGGDIKSTQVSIPFAVRVSAADGVELCASVCGVSVKQPSEGQIEGEALIKISAAYPRTSAVSYLTSVEEGEALPPEESAITIIVPRAGDSLWDAARRLNCPPDEVSVSNPDLKYPLSGRERIAVYRKK</sequence>
<gene>
    <name evidence="1" type="ORF">IAB94_02605</name>
</gene>
<protein>
    <submittedName>
        <fullName evidence="1">DUF3794 domain-containing protein</fullName>
    </submittedName>
</protein>